<dbReference type="PANTHER" id="PTHR35007:SF3">
    <property type="entry name" value="POSSIBLE CONSERVED ALANINE RICH MEMBRANE PROTEIN"/>
    <property type="match status" value="1"/>
</dbReference>
<sequence length="298" mass="31747">MSVSTMVAGVLGTGFGLGVLLLIRGMRGQETTTPVASGRWARWVNRLRHRSSARGIALSVTSGVLVGVFTGWVVGGVLSALAVWALPRVLGHDTEQAYRVARTEAIAVWTEMLRDTLSAAAGLEQAIHATVDTAPASIRGDIYELSVRLQRGDRLADALDGLADDLNDPTADLVVSALILASQYQTSQLSDLLGELATEAREQVSMRLRVDAERARTRTSVRMIVATTLFLAGGLVVFNRGLLHPYDSAFGQLMLLVVGGLFAAAFAWLAKIARIGEPERFLTSVAGAGPRGGQEIQL</sequence>
<reference evidence="9" key="1">
    <citation type="journal article" date="2019" name="Int. J. Syst. Evol. Microbiol.">
        <title>The Global Catalogue of Microorganisms (GCM) 10K type strain sequencing project: providing services to taxonomists for standard genome sequencing and annotation.</title>
        <authorList>
            <consortium name="The Broad Institute Genomics Platform"/>
            <consortium name="The Broad Institute Genome Sequencing Center for Infectious Disease"/>
            <person name="Wu L."/>
            <person name="Ma J."/>
        </authorList>
    </citation>
    <scope>NUCLEOTIDE SEQUENCE [LARGE SCALE GENOMIC DNA]</scope>
    <source>
        <strain evidence="9">KCTC 32255</strain>
    </source>
</reference>
<evidence type="ECO:0000256" key="4">
    <source>
        <dbReference type="ARBA" id="ARBA00022989"/>
    </source>
</evidence>
<feature type="domain" description="Type II secretion system protein GspF" evidence="7">
    <location>
        <begin position="110"/>
        <end position="234"/>
    </location>
</feature>
<dbReference type="PANTHER" id="PTHR35007">
    <property type="entry name" value="INTEGRAL MEMBRANE PROTEIN-RELATED"/>
    <property type="match status" value="1"/>
</dbReference>
<proteinExistence type="predicted"/>
<evidence type="ECO:0000313" key="9">
    <source>
        <dbReference type="Proteomes" id="UP001596337"/>
    </source>
</evidence>
<evidence type="ECO:0000256" key="1">
    <source>
        <dbReference type="ARBA" id="ARBA00004651"/>
    </source>
</evidence>
<evidence type="ECO:0000313" key="8">
    <source>
        <dbReference type="EMBL" id="MFC6867007.1"/>
    </source>
</evidence>
<name>A0ABW2BX48_9PSEU</name>
<keyword evidence="5 6" id="KW-0472">Membrane</keyword>
<dbReference type="Pfam" id="PF00482">
    <property type="entry name" value="T2SSF"/>
    <property type="match status" value="1"/>
</dbReference>
<organism evidence="8 9">
    <name type="scientific">Haloechinothrix salitolerans</name>
    <dbReference type="NCBI Taxonomy" id="926830"/>
    <lineage>
        <taxon>Bacteria</taxon>
        <taxon>Bacillati</taxon>
        <taxon>Actinomycetota</taxon>
        <taxon>Actinomycetes</taxon>
        <taxon>Pseudonocardiales</taxon>
        <taxon>Pseudonocardiaceae</taxon>
        <taxon>Haloechinothrix</taxon>
    </lineage>
</organism>
<dbReference type="RefSeq" id="WP_345401327.1">
    <property type="nucleotide sequence ID" value="NZ_BAABLA010000105.1"/>
</dbReference>
<dbReference type="Proteomes" id="UP001596337">
    <property type="component" value="Unassembled WGS sequence"/>
</dbReference>
<keyword evidence="2" id="KW-1003">Cell membrane</keyword>
<evidence type="ECO:0000259" key="7">
    <source>
        <dbReference type="Pfam" id="PF00482"/>
    </source>
</evidence>
<evidence type="ECO:0000256" key="3">
    <source>
        <dbReference type="ARBA" id="ARBA00022692"/>
    </source>
</evidence>
<comment type="subcellular location">
    <subcellularLocation>
        <location evidence="1">Cell membrane</location>
        <topology evidence="1">Multi-pass membrane protein</topology>
    </subcellularLocation>
</comment>
<gene>
    <name evidence="8" type="ORF">ACFQGD_07595</name>
</gene>
<feature type="transmembrane region" description="Helical" evidence="6">
    <location>
        <begin position="249"/>
        <end position="270"/>
    </location>
</feature>
<accession>A0ABW2BX48</accession>
<dbReference type="EMBL" id="JBHSXX010000001">
    <property type="protein sequence ID" value="MFC6867007.1"/>
    <property type="molecule type" value="Genomic_DNA"/>
</dbReference>
<comment type="caution">
    <text evidence="8">The sequence shown here is derived from an EMBL/GenBank/DDBJ whole genome shotgun (WGS) entry which is preliminary data.</text>
</comment>
<evidence type="ECO:0000256" key="5">
    <source>
        <dbReference type="ARBA" id="ARBA00023136"/>
    </source>
</evidence>
<feature type="transmembrane region" description="Helical" evidence="6">
    <location>
        <begin position="223"/>
        <end position="243"/>
    </location>
</feature>
<evidence type="ECO:0000256" key="6">
    <source>
        <dbReference type="SAM" id="Phobius"/>
    </source>
</evidence>
<keyword evidence="9" id="KW-1185">Reference proteome</keyword>
<keyword evidence="4 6" id="KW-1133">Transmembrane helix</keyword>
<protein>
    <submittedName>
        <fullName evidence="8">Type II secretion system F family protein</fullName>
    </submittedName>
</protein>
<feature type="transmembrane region" description="Helical" evidence="6">
    <location>
        <begin position="56"/>
        <end position="86"/>
    </location>
</feature>
<keyword evidence="3 6" id="KW-0812">Transmembrane</keyword>
<evidence type="ECO:0000256" key="2">
    <source>
        <dbReference type="ARBA" id="ARBA00022475"/>
    </source>
</evidence>
<dbReference type="InterPro" id="IPR018076">
    <property type="entry name" value="T2SS_GspF_dom"/>
</dbReference>